<gene>
    <name evidence="2" type="ORF">NPIL_194111</name>
</gene>
<dbReference type="Proteomes" id="UP000887013">
    <property type="component" value="Unassembled WGS sequence"/>
</dbReference>
<evidence type="ECO:0000313" key="3">
    <source>
        <dbReference type="Proteomes" id="UP000887013"/>
    </source>
</evidence>
<proteinExistence type="predicted"/>
<reference evidence="2" key="1">
    <citation type="submission" date="2020-08" db="EMBL/GenBank/DDBJ databases">
        <title>Multicomponent nature underlies the extraordinary mechanical properties of spider dragline silk.</title>
        <authorList>
            <person name="Kono N."/>
            <person name="Nakamura H."/>
            <person name="Mori M."/>
            <person name="Yoshida Y."/>
            <person name="Ohtoshi R."/>
            <person name="Malay A.D."/>
            <person name="Moran D.A.P."/>
            <person name="Tomita M."/>
            <person name="Numata K."/>
            <person name="Arakawa K."/>
        </authorList>
    </citation>
    <scope>NUCLEOTIDE SEQUENCE</scope>
</reference>
<organism evidence="2 3">
    <name type="scientific">Nephila pilipes</name>
    <name type="common">Giant wood spider</name>
    <name type="synonym">Nephila maculata</name>
    <dbReference type="NCBI Taxonomy" id="299642"/>
    <lineage>
        <taxon>Eukaryota</taxon>
        <taxon>Metazoa</taxon>
        <taxon>Ecdysozoa</taxon>
        <taxon>Arthropoda</taxon>
        <taxon>Chelicerata</taxon>
        <taxon>Arachnida</taxon>
        <taxon>Araneae</taxon>
        <taxon>Araneomorphae</taxon>
        <taxon>Entelegynae</taxon>
        <taxon>Araneoidea</taxon>
        <taxon>Nephilidae</taxon>
        <taxon>Nephila</taxon>
    </lineage>
</organism>
<feature type="compositionally biased region" description="Basic and acidic residues" evidence="1">
    <location>
        <begin position="49"/>
        <end position="63"/>
    </location>
</feature>
<dbReference type="AlphaFoldDB" id="A0A8X6T356"/>
<comment type="caution">
    <text evidence="2">The sequence shown here is derived from an EMBL/GenBank/DDBJ whole genome shotgun (WGS) entry which is preliminary data.</text>
</comment>
<name>A0A8X6T356_NEPPI</name>
<accession>A0A8X6T356</accession>
<dbReference type="EMBL" id="BMAW01050640">
    <property type="protein sequence ID" value="GFS76344.1"/>
    <property type="molecule type" value="Genomic_DNA"/>
</dbReference>
<sequence>MNKNIQFMFNCINNYLPHGTPQIKHLVPPVDDIPRFSRQKPNDSNGGNDSERDGVRLGAGEHRGMGDLWHRSFLPRKTPRGRFSQHHATGCDRTAGEVAHRWTPLTTQILIKKNFTASHGFSRVSLLVVCRLRL</sequence>
<evidence type="ECO:0000256" key="1">
    <source>
        <dbReference type="SAM" id="MobiDB-lite"/>
    </source>
</evidence>
<dbReference type="OrthoDB" id="10628892at2759"/>
<protein>
    <submittedName>
        <fullName evidence="2">Uncharacterized protein</fullName>
    </submittedName>
</protein>
<feature type="region of interest" description="Disordered" evidence="1">
    <location>
        <begin position="26"/>
        <end position="63"/>
    </location>
</feature>
<keyword evidence="3" id="KW-1185">Reference proteome</keyword>
<evidence type="ECO:0000313" key="2">
    <source>
        <dbReference type="EMBL" id="GFS76344.1"/>
    </source>
</evidence>